<protein>
    <recommendedName>
        <fullName evidence="4">RxLR effector protein</fullName>
    </recommendedName>
</protein>
<gene>
    <name evidence="2" type="ORF">PC110_g9540</name>
</gene>
<feature type="signal peptide" evidence="1">
    <location>
        <begin position="1"/>
        <end position="18"/>
    </location>
</feature>
<name>A0A329SER0_9STRA</name>
<sequence>MPLLSIALALILQGASYPALVSNLPDQAGFTSGTLSPDVPLIELLNAQQVATGLAAPAAPPRVDTTPTAYTHAKQVLNRVTPAAGR</sequence>
<evidence type="ECO:0000313" key="3">
    <source>
        <dbReference type="Proteomes" id="UP000251314"/>
    </source>
</evidence>
<organism evidence="2 3">
    <name type="scientific">Phytophthora cactorum</name>
    <dbReference type="NCBI Taxonomy" id="29920"/>
    <lineage>
        <taxon>Eukaryota</taxon>
        <taxon>Sar</taxon>
        <taxon>Stramenopiles</taxon>
        <taxon>Oomycota</taxon>
        <taxon>Peronosporomycetes</taxon>
        <taxon>Peronosporales</taxon>
        <taxon>Peronosporaceae</taxon>
        <taxon>Phytophthora</taxon>
    </lineage>
</organism>
<accession>A0A329SER0</accession>
<keyword evidence="3" id="KW-1185">Reference proteome</keyword>
<comment type="caution">
    <text evidence="2">The sequence shown here is derived from an EMBL/GenBank/DDBJ whole genome shotgun (WGS) entry which is preliminary data.</text>
</comment>
<dbReference type="VEuPathDB" id="FungiDB:PC110_g9540"/>
<evidence type="ECO:0000313" key="2">
    <source>
        <dbReference type="EMBL" id="RAW34138.1"/>
    </source>
</evidence>
<keyword evidence="1" id="KW-0732">Signal</keyword>
<dbReference type="AlphaFoldDB" id="A0A329SER0"/>
<evidence type="ECO:0008006" key="4">
    <source>
        <dbReference type="Google" id="ProtNLM"/>
    </source>
</evidence>
<dbReference type="Proteomes" id="UP000251314">
    <property type="component" value="Unassembled WGS sequence"/>
</dbReference>
<evidence type="ECO:0000256" key="1">
    <source>
        <dbReference type="SAM" id="SignalP"/>
    </source>
</evidence>
<reference evidence="2 3" key="1">
    <citation type="submission" date="2018-01" db="EMBL/GenBank/DDBJ databases">
        <title>Draft genome of the strawberry crown rot pathogen Phytophthora cactorum.</title>
        <authorList>
            <person name="Armitage A.D."/>
            <person name="Lysoe E."/>
            <person name="Nellist C.F."/>
            <person name="Harrison R.J."/>
            <person name="Brurberg M.B."/>
        </authorList>
    </citation>
    <scope>NUCLEOTIDE SEQUENCE [LARGE SCALE GENOMIC DNA]</scope>
    <source>
        <strain evidence="2 3">10300</strain>
    </source>
</reference>
<feature type="chain" id="PRO_5016376266" description="RxLR effector protein" evidence="1">
    <location>
        <begin position="19"/>
        <end position="86"/>
    </location>
</feature>
<dbReference type="STRING" id="29920.A0A329SER0"/>
<dbReference type="OrthoDB" id="126333at2759"/>
<proteinExistence type="predicted"/>
<dbReference type="EMBL" id="MJFZ01000211">
    <property type="protein sequence ID" value="RAW34138.1"/>
    <property type="molecule type" value="Genomic_DNA"/>
</dbReference>